<comment type="caution">
    <text evidence="3">The sequence shown here is derived from an EMBL/GenBank/DDBJ whole genome shotgun (WGS) entry which is preliminary data.</text>
</comment>
<dbReference type="EMBL" id="JAGDFM010000274">
    <property type="protein sequence ID" value="KAG7380851.1"/>
    <property type="molecule type" value="Genomic_DNA"/>
</dbReference>
<evidence type="ECO:0000313" key="3">
    <source>
        <dbReference type="EMBL" id="KAG7380851.1"/>
    </source>
</evidence>
<evidence type="ECO:0000313" key="4">
    <source>
        <dbReference type="Proteomes" id="UP000694044"/>
    </source>
</evidence>
<proteinExistence type="predicted"/>
<feature type="transmembrane region" description="Helical" evidence="2">
    <location>
        <begin position="88"/>
        <end position="107"/>
    </location>
</feature>
<keyword evidence="2" id="KW-0472">Membrane</keyword>
<keyword evidence="2" id="KW-1133">Transmembrane helix</keyword>
<evidence type="ECO:0000256" key="2">
    <source>
        <dbReference type="SAM" id="Phobius"/>
    </source>
</evidence>
<name>A0A8T1VIE2_9STRA</name>
<evidence type="ECO:0008006" key="5">
    <source>
        <dbReference type="Google" id="ProtNLM"/>
    </source>
</evidence>
<feature type="compositionally biased region" description="Basic and acidic residues" evidence="1">
    <location>
        <begin position="30"/>
        <end position="50"/>
    </location>
</feature>
<feature type="region of interest" description="Disordered" evidence="1">
    <location>
        <begin position="30"/>
        <end position="54"/>
    </location>
</feature>
<dbReference type="Proteomes" id="UP000694044">
    <property type="component" value="Unassembled WGS sequence"/>
</dbReference>
<feature type="transmembrane region" description="Helical" evidence="2">
    <location>
        <begin position="152"/>
        <end position="174"/>
    </location>
</feature>
<keyword evidence="4" id="KW-1185">Reference proteome</keyword>
<sequence>MAAKRPKLGDQDEDDLLAYLDVAYDMKRATSRDGYDPAGDSDDKKVGGDRSEDEEDLDMLAIATPVLLSLKRRGDSTHQQAPVSGRTLCGSVVAFTVVGLTEVAFAMVEMTVMGFAVVELTAVGFTVAVIKVEVVDLPAMALTMMVITAVRFVFVGLTVVALTVLGIPVVMFALGESSYQGGSPYLI</sequence>
<reference evidence="3" key="1">
    <citation type="submission" date="2021-02" db="EMBL/GenBank/DDBJ databases">
        <authorList>
            <person name="Palmer J.M."/>
        </authorList>
    </citation>
    <scope>NUCLEOTIDE SEQUENCE</scope>
    <source>
        <strain evidence="3">SCRP734</strain>
    </source>
</reference>
<protein>
    <recommendedName>
        <fullName evidence="5">Transmembrane protein</fullName>
    </recommendedName>
</protein>
<organism evidence="3 4">
    <name type="scientific">Phytophthora pseudosyringae</name>
    <dbReference type="NCBI Taxonomy" id="221518"/>
    <lineage>
        <taxon>Eukaryota</taxon>
        <taxon>Sar</taxon>
        <taxon>Stramenopiles</taxon>
        <taxon>Oomycota</taxon>
        <taxon>Peronosporomycetes</taxon>
        <taxon>Peronosporales</taxon>
        <taxon>Peronosporaceae</taxon>
        <taxon>Phytophthora</taxon>
    </lineage>
</organism>
<accession>A0A8T1VIE2</accession>
<feature type="transmembrane region" description="Helical" evidence="2">
    <location>
        <begin position="113"/>
        <end position="132"/>
    </location>
</feature>
<gene>
    <name evidence="3" type="ORF">PHYPSEUDO_006744</name>
</gene>
<dbReference type="AlphaFoldDB" id="A0A8T1VIE2"/>
<evidence type="ECO:0000256" key="1">
    <source>
        <dbReference type="SAM" id="MobiDB-lite"/>
    </source>
</evidence>
<keyword evidence="2" id="KW-0812">Transmembrane</keyword>